<dbReference type="RefSeq" id="WP_394844685.1">
    <property type="nucleotide sequence ID" value="NZ_CP089982.1"/>
</dbReference>
<name>A0ABZ2K5V5_9BACT</name>
<dbReference type="Gene3D" id="1.20.1250.20">
    <property type="entry name" value="MFS general substrate transporter like domains"/>
    <property type="match status" value="2"/>
</dbReference>
<organism evidence="5 6">
    <name type="scientific">Pendulispora brunnea</name>
    <dbReference type="NCBI Taxonomy" id="2905690"/>
    <lineage>
        <taxon>Bacteria</taxon>
        <taxon>Pseudomonadati</taxon>
        <taxon>Myxococcota</taxon>
        <taxon>Myxococcia</taxon>
        <taxon>Myxococcales</taxon>
        <taxon>Sorangiineae</taxon>
        <taxon>Pendulisporaceae</taxon>
        <taxon>Pendulispora</taxon>
    </lineage>
</organism>
<evidence type="ECO:0000313" key="6">
    <source>
        <dbReference type="Proteomes" id="UP001379533"/>
    </source>
</evidence>
<evidence type="ECO:0000313" key="5">
    <source>
        <dbReference type="EMBL" id="WXA94083.1"/>
    </source>
</evidence>
<reference evidence="5 6" key="1">
    <citation type="submission" date="2021-12" db="EMBL/GenBank/DDBJ databases">
        <title>Discovery of the Pendulisporaceae a myxobacterial family with distinct sporulation behavior and unique specialized metabolism.</title>
        <authorList>
            <person name="Garcia R."/>
            <person name="Popoff A."/>
            <person name="Bader C.D."/>
            <person name="Loehr J."/>
            <person name="Walesch S."/>
            <person name="Walt C."/>
            <person name="Boldt J."/>
            <person name="Bunk B."/>
            <person name="Haeckl F.J.F.P.J."/>
            <person name="Gunesch A.P."/>
            <person name="Birkelbach J."/>
            <person name="Nuebel U."/>
            <person name="Pietschmann T."/>
            <person name="Bach T."/>
            <person name="Mueller R."/>
        </authorList>
    </citation>
    <scope>NUCLEOTIDE SEQUENCE [LARGE SCALE GENOMIC DNA]</scope>
    <source>
        <strain evidence="5 6">MSr12523</strain>
    </source>
</reference>
<feature type="transmembrane region" description="Helical" evidence="4">
    <location>
        <begin position="128"/>
        <end position="154"/>
    </location>
</feature>
<feature type="transmembrane region" description="Helical" evidence="4">
    <location>
        <begin position="160"/>
        <end position="182"/>
    </location>
</feature>
<evidence type="ECO:0000256" key="2">
    <source>
        <dbReference type="ARBA" id="ARBA00022989"/>
    </source>
</evidence>
<keyword evidence="2 4" id="KW-1133">Transmembrane helix</keyword>
<feature type="transmembrane region" description="Helical" evidence="4">
    <location>
        <begin position="236"/>
        <end position="257"/>
    </location>
</feature>
<feature type="transmembrane region" description="Helical" evidence="4">
    <location>
        <begin position="203"/>
        <end position="224"/>
    </location>
</feature>
<dbReference type="Pfam" id="PF07690">
    <property type="entry name" value="MFS_1"/>
    <property type="match status" value="1"/>
</dbReference>
<dbReference type="SUPFAM" id="SSF103473">
    <property type="entry name" value="MFS general substrate transporter"/>
    <property type="match status" value="1"/>
</dbReference>
<evidence type="ECO:0000256" key="1">
    <source>
        <dbReference type="ARBA" id="ARBA00022692"/>
    </source>
</evidence>
<sequence>MKLKSFLVSTTAIAVVSDSMLIPFYPQFFADAFGVTDPRHVGIYLAATCFTVMLAFPGWALLAKKVPPLRVLLFTQLAAGLLSIGCYGCTNVVAFWLVSLGMLVFKASYLLIYPYVMSLEDKANHAATIGLLSVIVHLGGIAGALLGGAVLQAFEPRHAFLVMAAGDFLQMGVCLFSFGSAAASKGEPVAEAAPSTPARKGMVHRLGLVMFVFYFSAFLVRPFFATYWESISSFRSPVVAGFVFAIPGLVALLALWLRKGDTAIPLAIVLGTLGLLLQAAPFAPVVLVGRCVFGWALFHAIVKLDLLLFELSTPESYATDFSKINICQQLGVLVSSFTAGTLVVSHGLRIPFFAAAVGFVLTLVSYGRLLAPEKPKTADKEVVVIS</sequence>
<evidence type="ECO:0000256" key="3">
    <source>
        <dbReference type="ARBA" id="ARBA00023136"/>
    </source>
</evidence>
<feature type="transmembrane region" description="Helical" evidence="4">
    <location>
        <begin position="350"/>
        <end position="371"/>
    </location>
</feature>
<feature type="transmembrane region" description="Helical" evidence="4">
    <location>
        <begin position="41"/>
        <end position="62"/>
    </location>
</feature>
<dbReference type="Proteomes" id="UP001379533">
    <property type="component" value="Chromosome"/>
</dbReference>
<feature type="transmembrane region" description="Helical" evidence="4">
    <location>
        <begin position="69"/>
        <end position="87"/>
    </location>
</feature>
<dbReference type="InterPro" id="IPR036259">
    <property type="entry name" value="MFS_trans_sf"/>
</dbReference>
<dbReference type="PANTHER" id="PTHR24002:SF3">
    <property type="entry name" value="SOLUTE CARRIER FAMILY 22 MEMBER 18"/>
    <property type="match status" value="1"/>
</dbReference>
<proteinExistence type="predicted"/>
<evidence type="ECO:0000256" key="4">
    <source>
        <dbReference type="SAM" id="Phobius"/>
    </source>
</evidence>
<feature type="transmembrane region" description="Helical" evidence="4">
    <location>
        <begin position="93"/>
        <end position="116"/>
    </location>
</feature>
<keyword evidence="1 4" id="KW-0812">Transmembrane</keyword>
<feature type="transmembrane region" description="Helical" evidence="4">
    <location>
        <begin position="264"/>
        <end position="286"/>
    </location>
</feature>
<gene>
    <name evidence="5" type="ORF">LZC95_47485</name>
</gene>
<accession>A0ABZ2K5V5</accession>
<dbReference type="InterPro" id="IPR011701">
    <property type="entry name" value="MFS"/>
</dbReference>
<dbReference type="EMBL" id="CP089982">
    <property type="protein sequence ID" value="WXA94083.1"/>
    <property type="molecule type" value="Genomic_DNA"/>
</dbReference>
<protein>
    <submittedName>
        <fullName evidence="5">MFS transporter</fullName>
    </submittedName>
</protein>
<keyword evidence="6" id="KW-1185">Reference proteome</keyword>
<dbReference type="PANTHER" id="PTHR24002">
    <property type="entry name" value="SOLUTE CARRIER FAMILY 22 MEMBER 18"/>
    <property type="match status" value="1"/>
</dbReference>
<keyword evidence="3 4" id="KW-0472">Membrane</keyword>